<dbReference type="InterPro" id="IPR005064">
    <property type="entry name" value="BUG"/>
</dbReference>
<evidence type="ECO:0000313" key="3">
    <source>
        <dbReference type="EMBL" id="TSH92898.1"/>
    </source>
</evidence>
<dbReference type="Proteomes" id="UP000318405">
    <property type="component" value="Unassembled WGS sequence"/>
</dbReference>
<dbReference type="PANTHER" id="PTHR42928">
    <property type="entry name" value="TRICARBOXYLATE-BINDING PROTEIN"/>
    <property type="match status" value="1"/>
</dbReference>
<dbReference type="PIRSF" id="PIRSF017082">
    <property type="entry name" value="YflP"/>
    <property type="match status" value="1"/>
</dbReference>
<evidence type="ECO:0000256" key="1">
    <source>
        <dbReference type="ARBA" id="ARBA00006987"/>
    </source>
</evidence>
<sequence>MAAFCFNATAQDYPDKPIRLIVPYAAGGVTDVNSRIAARKMSELLGQPIVAENRGGADRNIGTVAIARAAPDGYTIGIVSNGPMATNKVLYPDLPYDPEQDFTPITLLYSVPNLVIANPSLGAGNIQELIGILKADPGKYSYGHGGVGTSQHIAGARFASMAGLQVRPIGYKGEAPAIADILGGHVPFGITTYTSIGPHLQNGSLRVLAITSGNRSPILPDTPALAEVGLDNFDVQSWFGLAGPAGHAGRGVAQTPRRCCGQPCFGGGRQGHRQYRGHPRHQLARGVRPIHQQ</sequence>
<feature type="compositionally biased region" description="Basic residues" evidence="2">
    <location>
        <begin position="270"/>
        <end position="283"/>
    </location>
</feature>
<name>A0A556AJ16_9BURK</name>
<dbReference type="PANTHER" id="PTHR42928:SF5">
    <property type="entry name" value="BLR1237 PROTEIN"/>
    <property type="match status" value="1"/>
</dbReference>
<dbReference type="InterPro" id="IPR042100">
    <property type="entry name" value="Bug_dom1"/>
</dbReference>
<evidence type="ECO:0000256" key="2">
    <source>
        <dbReference type="SAM" id="MobiDB-lite"/>
    </source>
</evidence>
<dbReference type="Gene3D" id="3.40.190.10">
    <property type="entry name" value="Periplasmic binding protein-like II"/>
    <property type="match status" value="1"/>
</dbReference>
<dbReference type="OrthoDB" id="9780943at2"/>
<dbReference type="SUPFAM" id="SSF53850">
    <property type="entry name" value="Periplasmic binding protein-like II"/>
    <property type="match status" value="1"/>
</dbReference>
<dbReference type="RefSeq" id="WP_143949263.1">
    <property type="nucleotide sequence ID" value="NZ_BAABMB010000001.1"/>
</dbReference>
<comment type="caution">
    <text evidence="3">The sequence shown here is derived from an EMBL/GenBank/DDBJ whole genome shotgun (WGS) entry which is preliminary data.</text>
</comment>
<organism evidence="3 4">
    <name type="scientific">Verticiella sediminum</name>
    <dbReference type="NCBI Taxonomy" id="1247510"/>
    <lineage>
        <taxon>Bacteria</taxon>
        <taxon>Pseudomonadati</taxon>
        <taxon>Pseudomonadota</taxon>
        <taxon>Betaproteobacteria</taxon>
        <taxon>Burkholderiales</taxon>
        <taxon>Alcaligenaceae</taxon>
        <taxon>Verticiella</taxon>
    </lineage>
</organism>
<dbReference type="AlphaFoldDB" id="A0A556AJ16"/>
<evidence type="ECO:0000313" key="4">
    <source>
        <dbReference type="Proteomes" id="UP000318405"/>
    </source>
</evidence>
<comment type="similarity">
    <text evidence="1">Belongs to the UPF0065 (bug) family.</text>
</comment>
<keyword evidence="4" id="KW-1185">Reference proteome</keyword>
<feature type="region of interest" description="Disordered" evidence="2">
    <location>
        <begin position="269"/>
        <end position="293"/>
    </location>
</feature>
<dbReference type="Gene3D" id="3.40.190.150">
    <property type="entry name" value="Bordetella uptake gene, domain 1"/>
    <property type="match status" value="1"/>
</dbReference>
<proteinExistence type="inferred from homology"/>
<protein>
    <submittedName>
        <fullName evidence="3">Tripartite tricarboxylate transporter substrate binding protein</fullName>
    </submittedName>
</protein>
<accession>A0A556AJ16</accession>
<reference evidence="3 4" key="1">
    <citation type="submission" date="2019-07" db="EMBL/GenBank/DDBJ databases">
        <title>Qingshengfaniella alkalisoli gen. nov., sp. nov., isolated from saline soil.</title>
        <authorList>
            <person name="Xu L."/>
            <person name="Huang X.-X."/>
            <person name="Sun J.-Q."/>
        </authorList>
    </citation>
    <scope>NUCLEOTIDE SEQUENCE [LARGE SCALE GENOMIC DNA]</scope>
    <source>
        <strain evidence="3 4">DSM 27279</strain>
    </source>
</reference>
<dbReference type="EMBL" id="VLTJ01000029">
    <property type="protein sequence ID" value="TSH92898.1"/>
    <property type="molecule type" value="Genomic_DNA"/>
</dbReference>
<dbReference type="Pfam" id="PF03401">
    <property type="entry name" value="TctC"/>
    <property type="match status" value="1"/>
</dbReference>
<gene>
    <name evidence="3" type="ORF">FOZ76_16015</name>
</gene>